<evidence type="ECO:0000259" key="8">
    <source>
        <dbReference type="PROSITE" id="PS50305"/>
    </source>
</evidence>
<dbReference type="EMBL" id="CAJZBQ010000028">
    <property type="protein sequence ID" value="CAG9321451.1"/>
    <property type="molecule type" value="Genomic_DNA"/>
</dbReference>
<comment type="caution">
    <text evidence="9">The sequence shown here is derived from an EMBL/GenBank/DDBJ whole genome shotgun (WGS) entry which is preliminary data.</text>
</comment>
<dbReference type="Gene3D" id="3.40.50.1220">
    <property type="entry name" value="TPP-binding domain"/>
    <property type="match status" value="1"/>
</dbReference>
<dbReference type="InterPro" id="IPR050134">
    <property type="entry name" value="NAD-dep_sirtuin_deacylases"/>
</dbReference>
<evidence type="ECO:0000256" key="3">
    <source>
        <dbReference type="ARBA" id="ARBA00022723"/>
    </source>
</evidence>
<dbReference type="GO" id="GO:0070403">
    <property type="term" value="F:NAD+ binding"/>
    <property type="evidence" value="ECO:0007669"/>
    <property type="project" value="InterPro"/>
</dbReference>
<evidence type="ECO:0000256" key="5">
    <source>
        <dbReference type="ARBA" id="ARBA00023027"/>
    </source>
</evidence>
<dbReference type="PROSITE" id="PS50305">
    <property type="entry name" value="SIRTUIN"/>
    <property type="match status" value="1"/>
</dbReference>
<dbReference type="Gene3D" id="3.30.1600.10">
    <property type="entry name" value="SIR2/SIRT2 'Small Domain"/>
    <property type="match status" value="1"/>
</dbReference>
<organism evidence="9 10">
    <name type="scientific">Blepharisma stoltei</name>
    <dbReference type="NCBI Taxonomy" id="1481888"/>
    <lineage>
        <taxon>Eukaryota</taxon>
        <taxon>Sar</taxon>
        <taxon>Alveolata</taxon>
        <taxon>Ciliophora</taxon>
        <taxon>Postciliodesmatophora</taxon>
        <taxon>Heterotrichea</taxon>
        <taxon>Heterotrichida</taxon>
        <taxon>Blepharismidae</taxon>
        <taxon>Blepharisma</taxon>
    </lineage>
</organism>
<feature type="active site" description="Proton acceptor" evidence="6">
    <location>
        <position position="176"/>
    </location>
</feature>
<dbReference type="Pfam" id="PF02146">
    <property type="entry name" value="SIR2"/>
    <property type="match status" value="1"/>
</dbReference>
<protein>
    <recommendedName>
        <fullName evidence="8">Deacetylase sirtuin-type domain-containing protein</fullName>
    </recommendedName>
</protein>
<keyword evidence="3 6" id="KW-0479">Metal-binding</keyword>
<accession>A0AAU9J6Y0</accession>
<evidence type="ECO:0000256" key="4">
    <source>
        <dbReference type="ARBA" id="ARBA00022833"/>
    </source>
</evidence>
<proteinExistence type="predicted"/>
<evidence type="ECO:0000256" key="7">
    <source>
        <dbReference type="SAM" id="Phobius"/>
    </source>
</evidence>
<keyword evidence="5" id="KW-0520">NAD</keyword>
<comment type="cofactor">
    <cofactor evidence="1">
        <name>Zn(2+)</name>
        <dbReference type="ChEBI" id="CHEBI:29105"/>
    </cofactor>
</comment>
<keyword evidence="4 6" id="KW-0862">Zinc</keyword>
<dbReference type="InterPro" id="IPR029035">
    <property type="entry name" value="DHS-like_NAD/FAD-binding_dom"/>
</dbReference>
<keyword evidence="7" id="KW-0472">Membrane</keyword>
<dbReference type="GO" id="GO:0046872">
    <property type="term" value="F:metal ion binding"/>
    <property type="evidence" value="ECO:0007669"/>
    <property type="project" value="UniProtKB-KW"/>
</dbReference>
<dbReference type="GO" id="GO:0017136">
    <property type="term" value="F:histone deacetylase activity, NAD-dependent"/>
    <property type="evidence" value="ECO:0007669"/>
    <property type="project" value="TreeGrafter"/>
</dbReference>
<dbReference type="InterPro" id="IPR026590">
    <property type="entry name" value="Ssirtuin_cat_dom"/>
</dbReference>
<evidence type="ECO:0000256" key="2">
    <source>
        <dbReference type="ARBA" id="ARBA00022679"/>
    </source>
</evidence>
<feature type="binding site" evidence="6">
    <location>
        <position position="208"/>
    </location>
    <ligand>
        <name>Zn(2+)</name>
        <dbReference type="ChEBI" id="CHEBI:29105"/>
    </ligand>
</feature>
<evidence type="ECO:0000313" key="9">
    <source>
        <dbReference type="EMBL" id="CAG9321451.1"/>
    </source>
</evidence>
<dbReference type="InterPro" id="IPR026591">
    <property type="entry name" value="Sirtuin_cat_small_dom_sf"/>
</dbReference>
<dbReference type="AlphaFoldDB" id="A0AAU9J6Y0"/>
<keyword evidence="7" id="KW-1133">Transmembrane helix</keyword>
<evidence type="ECO:0000256" key="1">
    <source>
        <dbReference type="ARBA" id="ARBA00001947"/>
    </source>
</evidence>
<evidence type="ECO:0000256" key="6">
    <source>
        <dbReference type="PROSITE-ProRule" id="PRU00236"/>
    </source>
</evidence>
<dbReference type="PANTHER" id="PTHR11085:SF6">
    <property type="entry name" value="NAD-DEPENDENT PROTEIN DEACETYLASE SIRTUIN-2"/>
    <property type="match status" value="1"/>
</dbReference>
<keyword evidence="2" id="KW-0808">Transferase</keyword>
<reference evidence="9" key="1">
    <citation type="submission" date="2021-09" db="EMBL/GenBank/DDBJ databases">
        <authorList>
            <consortium name="AG Swart"/>
            <person name="Singh M."/>
            <person name="Singh A."/>
            <person name="Seah K."/>
            <person name="Emmerich C."/>
        </authorList>
    </citation>
    <scope>NUCLEOTIDE SEQUENCE</scope>
    <source>
        <strain evidence="9">ATCC30299</strain>
    </source>
</reference>
<dbReference type="PANTHER" id="PTHR11085">
    <property type="entry name" value="NAD-DEPENDENT PROTEIN DEACYLASE SIRTUIN-5, MITOCHONDRIAL-RELATED"/>
    <property type="match status" value="1"/>
</dbReference>
<gene>
    <name evidence="9" type="ORF">BSTOLATCC_MIC28733</name>
</gene>
<dbReference type="Proteomes" id="UP001162131">
    <property type="component" value="Unassembled WGS sequence"/>
</dbReference>
<feature type="binding site" evidence="6">
    <location>
        <position position="210"/>
    </location>
    <ligand>
        <name>Zn(2+)</name>
        <dbReference type="ChEBI" id="CHEBI:29105"/>
    </ligand>
</feature>
<feature type="binding site" evidence="6">
    <location>
        <position position="187"/>
    </location>
    <ligand>
        <name>Zn(2+)</name>
        <dbReference type="ChEBI" id="CHEBI:29105"/>
    </ligand>
</feature>
<feature type="binding site" evidence="6">
    <location>
        <position position="184"/>
    </location>
    <ligand>
        <name>Zn(2+)</name>
        <dbReference type="ChEBI" id="CHEBI:29105"/>
    </ligand>
</feature>
<dbReference type="SUPFAM" id="SSF52467">
    <property type="entry name" value="DHS-like NAD/FAD-binding domain"/>
    <property type="match status" value="1"/>
</dbReference>
<feature type="transmembrane region" description="Helical" evidence="7">
    <location>
        <begin position="235"/>
        <end position="258"/>
    </location>
</feature>
<dbReference type="GO" id="GO:0005634">
    <property type="term" value="C:nucleus"/>
    <property type="evidence" value="ECO:0007669"/>
    <property type="project" value="TreeGrafter"/>
</dbReference>
<sequence length="324" mass="36376">MFSRIKPFFSCNSALTNRAFSERSPLDPQTSSRPIIENPQDDAIYFEKGNIKEIGTKISSKIYKRIAVMTGAGISVNAGIPDFRTPVTGLYAQIQEEGLPLPCPEAVFDINFFKTNPEPFYRIGPKLVTVNKKPTLTHYFIKLLEQKGLLFMYYTQNIDGLEIKVGLSTNKLVQAHGNVNNAHCTSCKKEYPIARLREHMLEKKPAFCDCGGVVKPDVVFFGENLPTNYHSKAELIVFADLLLVIGTGLTVFPFASLAEMVSYDTPRIVINKGGLNSFIQNGFKFESESKRDVFFDGDCDEIISEIVKAAMWDEDLQRLMESKN</sequence>
<feature type="domain" description="Deacetylase sirtuin-type" evidence="8">
    <location>
        <begin position="44"/>
        <end position="313"/>
    </location>
</feature>
<name>A0AAU9J6Y0_9CILI</name>
<keyword evidence="10" id="KW-1185">Reference proteome</keyword>
<dbReference type="InterPro" id="IPR003000">
    <property type="entry name" value="Sirtuin"/>
</dbReference>
<evidence type="ECO:0000313" key="10">
    <source>
        <dbReference type="Proteomes" id="UP001162131"/>
    </source>
</evidence>
<keyword evidence="7" id="KW-0812">Transmembrane</keyword>